<feature type="compositionally biased region" description="Low complexity" evidence="2">
    <location>
        <begin position="66"/>
        <end position="76"/>
    </location>
</feature>
<dbReference type="InterPro" id="IPR051610">
    <property type="entry name" value="GPI/OXD"/>
</dbReference>
<name>A0A3M7GFV8_HORWE</name>
<protein>
    <recommendedName>
        <fullName evidence="3">Cupin type-2 domain-containing protein</fullName>
    </recommendedName>
</protein>
<evidence type="ECO:0000313" key="4">
    <source>
        <dbReference type="EMBL" id="RMY99554.1"/>
    </source>
</evidence>
<dbReference type="InterPro" id="IPR013096">
    <property type="entry name" value="Cupin_2"/>
</dbReference>
<dbReference type="Proteomes" id="UP000281468">
    <property type="component" value="Unassembled WGS sequence"/>
</dbReference>
<dbReference type="GO" id="GO:0046872">
    <property type="term" value="F:metal ion binding"/>
    <property type="evidence" value="ECO:0007669"/>
    <property type="project" value="UniProtKB-KW"/>
</dbReference>
<dbReference type="AlphaFoldDB" id="A0A3M7GFV8"/>
<dbReference type="EMBL" id="QWIQ01000214">
    <property type="protein sequence ID" value="RMY99554.1"/>
    <property type="molecule type" value="Genomic_DNA"/>
</dbReference>
<reference evidence="4 5" key="1">
    <citation type="journal article" date="2018" name="BMC Genomics">
        <title>Genomic evidence for intraspecific hybridization in a clonal and extremely halotolerant yeast.</title>
        <authorList>
            <person name="Gostincar C."/>
            <person name="Stajich J.E."/>
            <person name="Zupancic J."/>
            <person name="Zalar P."/>
            <person name="Gunde-Cimerman N."/>
        </authorList>
    </citation>
    <scope>NUCLEOTIDE SEQUENCE [LARGE SCALE GENOMIC DNA]</scope>
    <source>
        <strain evidence="4 5">EXF-171</strain>
    </source>
</reference>
<sequence length="231" mass="25791">MHQSEAIRQQILPDRSTPSAIPSHPTNKHKRKLQARIPRSIHLIPSPLPAGHLAPPKPFNMGNFISSTRRSSTSKSNHPEAVVFSQQDISDTLQREGYNDRDHGRLTWKTYFSSDRTSTSALTAGIATCPPRREGQPTTFGGHLAPHRHAHPEIYFVIRGTGIVNVEMIEHRVEAGSVVFIPGNAEHSVRNESLTEDLVFHFCFAADSFKDVKYRFTNDSGAMGRMSTSNR</sequence>
<evidence type="ECO:0000256" key="2">
    <source>
        <dbReference type="SAM" id="MobiDB-lite"/>
    </source>
</evidence>
<evidence type="ECO:0000313" key="5">
    <source>
        <dbReference type="Proteomes" id="UP000281468"/>
    </source>
</evidence>
<feature type="domain" description="Cupin type-2" evidence="3">
    <location>
        <begin position="142"/>
        <end position="198"/>
    </location>
</feature>
<keyword evidence="1" id="KW-0479">Metal-binding</keyword>
<organism evidence="4 5">
    <name type="scientific">Hortaea werneckii</name>
    <name type="common">Black yeast</name>
    <name type="synonym">Cladosporium werneckii</name>
    <dbReference type="NCBI Taxonomy" id="91943"/>
    <lineage>
        <taxon>Eukaryota</taxon>
        <taxon>Fungi</taxon>
        <taxon>Dikarya</taxon>
        <taxon>Ascomycota</taxon>
        <taxon>Pezizomycotina</taxon>
        <taxon>Dothideomycetes</taxon>
        <taxon>Dothideomycetidae</taxon>
        <taxon>Mycosphaerellales</taxon>
        <taxon>Teratosphaeriaceae</taxon>
        <taxon>Hortaea</taxon>
    </lineage>
</organism>
<dbReference type="SUPFAM" id="SSF51182">
    <property type="entry name" value="RmlC-like cupins"/>
    <property type="match status" value="1"/>
</dbReference>
<comment type="caution">
    <text evidence="4">The sequence shown here is derived from an EMBL/GenBank/DDBJ whole genome shotgun (WGS) entry which is preliminary data.</text>
</comment>
<dbReference type="PANTHER" id="PTHR35848">
    <property type="entry name" value="OXALATE-BINDING PROTEIN"/>
    <property type="match status" value="1"/>
</dbReference>
<accession>A0A3M7GFV8</accession>
<feature type="region of interest" description="Disordered" evidence="2">
    <location>
        <begin position="1"/>
        <end position="81"/>
    </location>
</feature>
<dbReference type="InterPro" id="IPR011051">
    <property type="entry name" value="RmlC_Cupin_sf"/>
</dbReference>
<proteinExistence type="predicted"/>
<dbReference type="Pfam" id="PF07883">
    <property type="entry name" value="Cupin_2"/>
    <property type="match status" value="1"/>
</dbReference>
<dbReference type="PANTHER" id="PTHR35848:SF6">
    <property type="entry name" value="CUPIN TYPE-2 DOMAIN-CONTAINING PROTEIN"/>
    <property type="match status" value="1"/>
</dbReference>
<gene>
    <name evidence="4" type="ORF">D0862_07067</name>
</gene>
<evidence type="ECO:0000256" key="1">
    <source>
        <dbReference type="ARBA" id="ARBA00022723"/>
    </source>
</evidence>
<evidence type="ECO:0000259" key="3">
    <source>
        <dbReference type="Pfam" id="PF07883"/>
    </source>
</evidence>
<dbReference type="InterPro" id="IPR014710">
    <property type="entry name" value="RmlC-like_jellyroll"/>
</dbReference>
<dbReference type="VEuPathDB" id="FungiDB:BTJ68_10363"/>
<dbReference type="Gene3D" id="2.60.120.10">
    <property type="entry name" value="Jelly Rolls"/>
    <property type="match status" value="1"/>
</dbReference>